<dbReference type="InterPro" id="IPR011013">
    <property type="entry name" value="Gal_mutarotase_sf_dom"/>
</dbReference>
<dbReference type="InterPro" id="IPR014718">
    <property type="entry name" value="GH-type_carb-bd"/>
</dbReference>
<dbReference type="GO" id="GO:0005975">
    <property type="term" value="P:carbohydrate metabolic process"/>
    <property type="evidence" value="ECO:0007669"/>
    <property type="project" value="InterPro"/>
</dbReference>
<evidence type="ECO:0000313" key="1">
    <source>
        <dbReference type="EMBL" id="RJG56686.1"/>
    </source>
</evidence>
<protein>
    <submittedName>
        <fullName evidence="1">Aldose 1-epimerase</fullName>
    </submittedName>
</protein>
<dbReference type="OrthoDB" id="9796517at2"/>
<dbReference type="InterPro" id="IPR008183">
    <property type="entry name" value="Aldose_1/G6P_1-epimerase"/>
</dbReference>
<dbReference type="Pfam" id="PF01263">
    <property type="entry name" value="Aldose_epim"/>
    <property type="match status" value="1"/>
</dbReference>
<dbReference type="SUPFAM" id="SSF74650">
    <property type="entry name" value="Galactose mutarotase-like"/>
    <property type="match status" value="1"/>
</dbReference>
<organism evidence="1 2">
    <name type="scientific">Sphingobium terrigena</name>
    <dbReference type="NCBI Taxonomy" id="2304063"/>
    <lineage>
        <taxon>Bacteria</taxon>
        <taxon>Pseudomonadati</taxon>
        <taxon>Pseudomonadota</taxon>
        <taxon>Alphaproteobacteria</taxon>
        <taxon>Sphingomonadales</taxon>
        <taxon>Sphingomonadaceae</taxon>
        <taxon>Sphingobium</taxon>
    </lineage>
</organism>
<dbReference type="Gene3D" id="2.70.98.10">
    <property type="match status" value="1"/>
</dbReference>
<proteinExistence type="predicted"/>
<dbReference type="EMBL" id="QVRA01000003">
    <property type="protein sequence ID" value="RJG56686.1"/>
    <property type="molecule type" value="Genomic_DNA"/>
</dbReference>
<dbReference type="GO" id="GO:0030246">
    <property type="term" value="F:carbohydrate binding"/>
    <property type="evidence" value="ECO:0007669"/>
    <property type="project" value="InterPro"/>
</dbReference>
<dbReference type="GO" id="GO:0016853">
    <property type="term" value="F:isomerase activity"/>
    <property type="evidence" value="ECO:0007669"/>
    <property type="project" value="InterPro"/>
</dbReference>
<evidence type="ECO:0000313" key="2">
    <source>
        <dbReference type="Proteomes" id="UP000283469"/>
    </source>
</evidence>
<accession>A0A418YWA5</accession>
<name>A0A418YWA5_9SPHN</name>
<gene>
    <name evidence="1" type="ORF">D0Z70_04885</name>
</gene>
<keyword evidence="2" id="KW-1185">Reference proteome</keyword>
<dbReference type="RefSeq" id="WP_119744314.1">
    <property type="nucleotide sequence ID" value="NZ_QVRA01000003.1"/>
</dbReference>
<sequence>MRAGALEAALSPAGRGSLLWLRHGGADVLRRAPVECRDPLGMASFPLVPYANRIAHGRFAFAGRDYQLPRNFGDHPHSIHGTGWQAAWKVEAQSADAVRLVQDHGGGADWPWAYRAEQHVQVRPDAIDMRLMLTNRSDAAMPAGLGFHPYFLADAGTQLQFAATSLWLATPDMLPDREVTADTLGDWSRGAAVIGDTLIDNVYAGWDGRATIVRGDGTRIVLTASGADWLHVYRPPDSVTFCIEPVSHCPDAINRAGGMAVLAPGASTQLSMTIAIDKSDQTLPKSDGIA</sequence>
<comment type="caution">
    <text evidence="1">The sequence shown here is derived from an EMBL/GenBank/DDBJ whole genome shotgun (WGS) entry which is preliminary data.</text>
</comment>
<dbReference type="Proteomes" id="UP000283469">
    <property type="component" value="Unassembled WGS sequence"/>
</dbReference>
<reference evidence="1 2" key="1">
    <citation type="submission" date="2018-08" db="EMBL/GenBank/DDBJ databases">
        <title>Sphingobium sp. EO9.</title>
        <authorList>
            <person name="Park Y."/>
            <person name="Kim K.H."/>
            <person name="Jeon C.O."/>
        </authorList>
    </citation>
    <scope>NUCLEOTIDE SEQUENCE [LARGE SCALE GENOMIC DNA]</scope>
    <source>
        <strain evidence="1 2">EO9</strain>
    </source>
</reference>
<dbReference type="AlphaFoldDB" id="A0A418YWA5"/>
<dbReference type="CDD" id="cd09021">
    <property type="entry name" value="Aldose_epim_Ec_YphB"/>
    <property type="match status" value="1"/>
</dbReference>